<keyword evidence="6" id="KW-1185">Reference proteome</keyword>
<dbReference type="GO" id="GO:0016757">
    <property type="term" value="F:glycosyltransferase activity"/>
    <property type="evidence" value="ECO:0007669"/>
    <property type="project" value="UniProtKB-KW"/>
</dbReference>
<evidence type="ECO:0000256" key="2">
    <source>
        <dbReference type="ARBA" id="ARBA00022676"/>
    </source>
</evidence>
<organism evidence="5 6">
    <name type="scientific">Microbacterium faecale</name>
    <dbReference type="NCBI Taxonomy" id="1804630"/>
    <lineage>
        <taxon>Bacteria</taxon>
        <taxon>Bacillati</taxon>
        <taxon>Actinomycetota</taxon>
        <taxon>Actinomycetes</taxon>
        <taxon>Micrococcales</taxon>
        <taxon>Microbacteriaceae</taxon>
        <taxon>Microbacterium</taxon>
    </lineage>
</organism>
<dbReference type="InterPro" id="IPR050194">
    <property type="entry name" value="Glycosyltransferase_grp1"/>
</dbReference>
<evidence type="ECO:0000313" key="5">
    <source>
        <dbReference type="EMBL" id="GGD40379.1"/>
    </source>
</evidence>
<evidence type="ECO:0000259" key="4">
    <source>
        <dbReference type="Pfam" id="PF13439"/>
    </source>
</evidence>
<name>A0A916YCZ3_9MICO</name>
<dbReference type="Gene3D" id="3.40.50.2000">
    <property type="entry name" value="Glycogen Phosphorylase B"/>
    <property type="match status" value="2"/>
</dbReference>
<dbReference type="CDD" id="cd03801">
    <property type="entry name" value="GT4_PimA-like"/>
    <property type="match status" value="1"/>
</dbReference>
<evidence type="ECO:0000313" key="6">
    <source>
        <dbReference type="Proteomes" id="UP000633205"/>
    </source>
</evidence>
<reference evidence="5" key="2">
    <citation type="submission" date="2020-09" db="EMBL/GenBank/DDBJ databases">
        <authorList>
            <person name="Sun Q."/>
            <person name="Zhou Y."/>
        </authorList>
    </citation>
    <scope>NUCLEOTIDE SEQUENCE</scope>
    <source>
        <strain evidence="5">CGMCC 1.15152</strain>
    </source>
</reference>
<dbReference type="SUPFAM" id="SSF53756">
    <property type="entry name" value="UDP-Glycosyltransferase/glycogen phosphorylase"/>
    <property type="match status" value="1"/>
</dbReference>
<evidence type="ECO:0000256" key="3">
    <source>
        <dbReference type="ARBA" id="ARBA00022679"/>
    </source>
</evidence>
<sequence length="392" mass="41883">MRIAYVCADPGIPVFGSKGASVHVQEVLRVLLRSGHEVDLFCRRTGGEPPAALAAAIDERQLRVHAAERISDSDAARREEKLIAADAELAAVIAAKHAVRGYDVVYERYALFSTAGTTVARAAGVPSILEVNAPLPLEQARHRRLVRADVADQVARTVLADATAVICVSDAVAAWARTLVPASRVHVEPNGVDPERFREVARSQERFTVGFVGTLKPWHGTDALVDAVRLLDRPETRLVIVGDGPERDALAQQAREAGVDVEFAGAMDPVDVPGRLAQFDVAVAPYPAHGDTYFSPLKVLEYMAAGVTVVASRVGQIPELVDHGRTGILVPGSDPRALADALDALAADPAQRARLGSAARADVMRHRTWTDVVERSFAAADLALRVPEGAVQ</sequence>
<dbReference type="RefSeq" id="WP_188712227.1">
    <property type="nucleotide sequence ID" value="NZ_BMHO01000001.1"/>
</dbReference>
<dbReference type="EMBL" id="BMHO01000001">
    <property type="protein sequence ID" value="GGD40379.1"/>
    <property type="molecule type" value="Genomic_DNA"/>
</dbReference>
<proteinExistence type="predicted"/>
<gene>
    <name evidence="5" type="ORF">GCM10010915_21510</name>
</gene>
<dbReference type="AlphaFoldDB" id="A0A916YCZ3"/>
<keyword evidence="2" id="KW-0328">Glycosyltransferase</keyword>
<reference evidence="5" key="1">
    <citation type="journal article" date="2014" name="Int. J. Syst. Evol. Microbiol.">
        <title>Complete genome sequence of Corynebacterium casei LMG S-19264T (=DSM 44701T), isolated from a smear-ripened cheese.</title>
        <authorList>
            <consortium name="US DOE Joint Genome Institute (JGI-PGF)"/>
            <person name="Walter F."/>
            <person name="Albersmeier A."/>
            <person name="Kalinowski J."/>
            <person name="Ruckert C."/>
        </authorList>
    </citation>
    <scope>NUCLEOTIDE SEQUENCE</scope>
    <source>
        <strain evidence="5">CGMCC 1.15152</strain>
    </source>
</reference>
<protein>
    <recommendedName>
        <fullName evidence="1">D-inositol 3-phosphate glycosyltransferase</fullName>
    </recommendedName>
</protein>
<dbReference type="Pfam" id="PF13692">
    <property type="entry name" value="Glyco_trans_1_4"/>
    <property type="match status" value="1"/>
</dbReference>
<comment type="caution">
    <text evidence="5">The sequence shown here is derived from an EMBL/GenBank/DDBJ whole genome shotgun (WGS) entry which is preliminary data.</text>
</comment>
<evidence type="ECO:0000256" key="1">
    <source>
        <dbReference type="ARBA" id="ARBA00021292"/>
    </source>
</evidence>
<feature type="domain" description="Glycosyltransferase subfamily 4-like N-terminal" evidence="4">
    <location>
        <begin position="19"/>
        <end position="196"/>
    </location>
</feature>
<keyword evidence="3 5" id="KW-0808">Transferase</keyword>
<accession>A0A916YCZ3</accession>
<dbReference type="InterPro" id="IPR028098">
    <property type="entry name" value="Glyco_trans_4-like_N"/>
</dbReference>
<dbReference type="PANTHER" id="PTHR45947">
    <property type="entry name" value="SULFOQUINOVOSYL TRANSFERASE SQD2"/>
    <property type="match status" value="1"/>
</dbReference>
<dbReference type="GO" id="GO:1901137">
    <property type="term" value="P:carbohydrate derivative biosynthetic process"/>
    <property type="evidence" value="ECO:0007669"/>
    <property type="project" value="UniProtKB-ARBA"/>
</dbReference>
<dbReference type="Proteomes" id="UP000633205">
    <property type="component" value="Unassembled WGS sequence"/>
</dbReference>
<dbReference type="PANTHER" id="PTHR45947:SF3">
    <property type="entry name" value="SULFOQUINOVOSYL TRANSFERASE SQD2"/>
    <property type="match status" value="1"/>
</dbReference>
<dbReference type="Pfam" id="PF13439">
    <property type="entry name" value="Glyco_transf_4"/>
    <property type="match status" value="1"/>
</dbReference>